<name>A0A1S7LFB7_MAGMO</name>
<evidence type="ECO:0008006" key="2">
    <source>
        <dbReference type="Google" id="ProtNLM"/>
    </source>
</evidence>
<gene>
    <name evidence="1" type="ORF">MAGMO_1010</name>
</gene>
<accession>A0A1S7LFB7</accession>
<reference evidence="1" key="1">
    <citation type="submission" date="2015-04" db="EMBL/GenBank/DDBJ databases">
        <authorList>
            <person name="Syromyatnikov M.Y."/>
            <person name="Popov V.N."/>
        </authorList>
    </citation>
    <scope>NUCLEOTIDE SEQUENCE</scope>
    <source>
        <strain evidence="1">MO-1</strain>
    </source>
</reference>
<protein>
    <recommendedName>
        <fullName evidence="2">DUF429 domain-containing protein</fullName>
    </recommendedName>
</protein>
<dbReference type="AlphaFoldDB" id="A0A1S7LFB7"/>
<evidence type="ECO:0000313" key="1">
    <source>
        <dbReference type="EMBL" id="CRH05208.1"/>
    </source>
</evidence>
<sequence>MDCFIGIDYSGAATATSPLKNIQAYIAYPGHPPPPVLPNTAEQRSKYWSRQQLTHWLTEQIQSRACLIGIDHGFSFPMDYFQRYQLSSWESFLADFIHHWPSHQPETTVQSLRTGNPRHGDAKQLRLCETWTSTASSIFQMDVQGSVGKATHAGLPWLYAMRRQCGEKLHFWPFDGWQPEAGKSVIAESYPSLFKRRYPRENRNADEQDAYALARWLQQSWQQGIMPHYLHPPLTEYQRSQAKLEGWILGVS</sequence>
<dbReference type="EMBL" id="LO017727">
    <property type="protein sequence ID" value="CRH05208.1"/>
    <property type="molecule type" value="Genomic_DNA"/>
</dbReference>
<proteinExistence type="predicted"/>
<organism evidence="1">
    <name type="scientific">Magnetococcus massalia (strain MO-1)</name>
    <dbReference type="NCBI Taxonomy" id="451514"/>
    <lineage>
        <taxon>Bacteria</taxon>
        <taxon>Pseudomonadati</taxon>
        <taxon>Pseudomonadota</taxon>
        <taxon>Magnetococcia</taxon>
        <taxon>Magnetococcales</taxon>
        <taxon>Magnetococcaceae</taxon>
        <taxon>Magnetococcus</taxon>
    </lineage>
</organism>